<proteinExistence type="predicted"/>
<reference evidence="1" key="1">
    <citation type="journal article" date="2015" name="Nature">
        <title>Complex archaea that bridge the gap between prokaryotes and eukaryotes.</title>
        <authorList>
            <person name="Spang A."/>
            <person name="Saw J.H."/>
            <person name="Jorgensen S.L."/>
            <person name="Zaremba-Niedzwiedzka K."/>
            <person name="Martijn J."/>
            <person name="Lind A.E."/>
            <person name="van Eijk R."/>
            <person name="Schleper C."/>
            <person name="Guy L."/>
            <person name="Ettema T.J."/>
        </authorList>
    </citation>
    <scope>NUCLEOTIDE SEQUENCE</scope>
</reference>
<name>A0A0F9FBB2_9ZZZZ</name>
<comment type="caution">
    <text evidence="1">The sequence shown here is derived from an EMBL/GenBank/DDBJ whole genome shotgun (WGS) entry which is preliminary data.</text>
</comment>
<dbReference type="AlphaFoldDB" id="A0A0F9FBB2"/>
<protein>
    <submittedName>
        <fullName evidence="1">Uncharacterized protein</fullName>
    </submittedName>
</protein>
<dbReference type="EMBL" id="LAZR01021960">
    <property type="protein sequence ID" value="KKL83523.1"/>
    <property type="molecule type" value="Genomic_DNA"/>
</dbReference>
<evidence type="ECO:0000313" key="1">
    <source>
        <dbReference type="EMBL" id="KKL83523.1"/>
    </source>
</evidence>
<gene>
    <name evidence="1" type="ORF">LCGC14_1973860</name>
</gene>
<sequence length="90" mass="10009">MSEPNDLKDWTKLELFYKLTGPDVSLLFKLVKSGKEEFGTACKLIGSGIVCEDGVVRFNATTLKRQLEIALPRILASIFELTAKREGFDG</sequence>
<organism evidence="1">
    <name type="scientific">marine sediment metagenome</name>
    <dbReference type="NCBI Taxonomy" id="412755"/>
    <lineage>
        <taxon>unclassified sequences</taxon>
        <taxon>metagenomes</taxon>
        <taxon>ecological metagenomes</taxon>
    </lineage>
</organism>
<accession>A0A0F9FBB2</accession>